<dbReference type="Gene3D" id="1.10.630.10">
    <property type="entry name" value="Cytochrome P450"/>
    <property type="match status" value="1"/>
</dbReference>
<gene>
    <name evidence="8" type="primary">CYP71A2</name>
    <name evidence="8" type="ORF">AXF42_Ash009351</name>
</gene>
<feature type="binding site" description="axial binding residue" evidence="4">
    <location>
        <position position="461"/>
    </location>
    <ligand>
        <name>heme</name>
        <dbReference type="ChEBI" id="CHEBI:30413"/>
    </ligand>
    <ligandPart>
        <name>Fe</name>
        <dbReference type="ChEBI" id="CHEBI:18248"/>
    </ligandPart>
</feature>
<dbReference type="GO" id="GO:0020037">
    <property type="term" value="F:heme binding"/>
    <property type="evidence" value="ECO:0007669"/>
    <property type="project" value="InterPro"/>
</dbReference>
<evidence type="ECO:0000256" key="2">
    <source>
        <dbReference type="ARBA" id="ARBA00022723"/>
    </source>
</evidence>
<dbReference type="PANTHER" id="PTHR47955:SF15">
    <property type="entry name" value="CYTOCHROME P450 71A2-LIKE"/>
    <property type="match status" value="1"/>
</dbReference>
<feature type="compositionally biased region" description="Acidic residues" evidence="6">
    <location>
        <begin position="262"/>
        <end position="272"/>
    </location>
</feature>
<keyword evidence="2 4" id="KW-0479">Metal-binding</keyword>
<dbReference type="GO" id="GO:0016705">
    <property type="term" value="F:oxidoreductase activity, acting on paired donors, with incorporation or reduction of molecular oxygen"/>
    <property type="evidence" value="ECO:0007669"/>
    <property type="project" value="InterPro"/>
</dbReference>
<keyword evidence="7" id="KW-0732">Signal</keyword>
<keyword evidence="4 5" id="KW-0349">Heme</keyword>
<evidence type="ECO:0000313" key="9">
    <source>
        <dbReference type="Proteomes" id="UP000236161"/>
    </source>
</evidence>
<dbReference type="EMBL" id="KZ451917">
    <property type="protein sequence ID" value="PKA62464.1"/>
    <property type="molecule type" value="Genomic_DNA"/>
</dbReference>
<sequence length="522" mass="58775">MAPILIAFLTLLPFLISFVIHLRRTSASANLPPSPPRLPILGNLLQIMSSLPHRSLHSLSKRYGPIVLLHFGSTPTVVVSSSDLAEKVMKTHDLVFASRPRSSISDRLFYNSSDVAFAPYGELWRQKKKICVLHLLSSKRVQSFRLVREEEVALLLSSIRSSSSPSTSSITPVNLSEKLMNFTNDIICRTAMGRKFSGKKGIQETLREFIELLGSFSMADYVPWLGWVDRLSGLDARVKRTSEKLDELLEQIMEVHLSRDREEEEEEEEEEGGGGGGRGEEEDGADLVDVLLSLRDSDSASALQKEAAKALILDMFAAGTDTTFTVIEWTMAELIRHPKWMHMVQEEIRRTAHAVEFQGIVVEEDIDKMIRLRAVIKEALRLHIPVPLLVPRLVTEDTNLNGYDIPAGTRLMINAWAIARDPSYWDNSEEFYPQRFLESSDVDFKGQHFYFTPFGAGRRACPGIGYAMAVVECALANLLYHFEWEIPKEMKEEVIDMTEAPGITAQKKTNLILIAKSHVSFN</sequence>
<feature type="chain" id="PRO_5014131928" evidence="7">
    <location>
        <begin position="28"/>
        <end position="522"/>
    </location>
</feature>
<keyword evidence="9" id="KW-1185">Reference proteome</keyword>
<comment type="cofactor">
    <cofactor evidence="4">
        <name>heme</name>
        <dbReference type="ChEBI" id="CHEBI:30413"/>
    </cofactor>
</comment>
<evidence type="ECO:0000256" key="7">
    <source>
        <dbReference type="SAM" id="SignalP"/>
    </source>
</evidence>
<dbReference type="SUPFAM" id="SSF48264">
    <property type="entry name" value="Cytochrome P450"/>
    <property type="match status" value="1"/>
</dbReference>
<dbReference type="GO" id="GO:0005506">
    <property type="term" value="F:iron ion binding"/>
    <property type="evidence" value="ECO:0007669"/>
    <property type="project" value="InterPro"/>
</dbReference>
<dbReference type="PRINTS" id="PR00463">
    <property type="entry name" value="EP450I"/>
</dbReference>
<dbReference type="Pfam" id="PF00067">
    <property type="entry name" value="p450"/>
    <property type="match status" value="1"/>
</dbReference>
<dbReference type="CDD" id="cd11072">
    <property type="entry name" value="CYP71-like"/>
    <property type="match status" value="1"/>
</dbReference>
<evidence type="ECO:0000256" key="4">
    <source>
        <dbReference type="PIRSR" id="PIRSR602401-1"/>
    </source>
</evidence>
<dbReference type="InterPro" id="IPR001128">
    <property type="entry name" value="Cyt_P450"/>
</dbReference>
<dbReference type="InterPro" id="IPR036396">
    <property type="entry name" value="Cyt_P450_sf"/>
</dbReference>
<protein>
    <submittedName>
        <fullName evidence="8">Cytochrome P450 71A2</fullName>
    </submittedName>
</protein>
<evidence type="ECO:0000256" key="3">
    <source>
        <dbReference type="ARBA" id="ARBA00023004"/>
    </source>
</evidence>
<feature type="region of interest" description="Disordered" evidence="6">
    <location>
        <begin position="256"/>
        <end position="283"/>
    </location>
</feature>
<evidence type="ECO:0000313" key="8">
    <source>
        <dbReference type="EMBL" id="PKA62464.1"/>
    </source>
</evidence>
<feature type="signal peptide" evidence="7">
    <location>
        <begin position="1"/>
        <end position="27"/>
    </location>
</feature>
<organism evidence="8 9">
    <name type="scientific">Apostasia shenzhenica</name>
    <dbReference type="NCBI Taxonomy" id="1088818"/>
    <lineage>
        <taxon>Eukaryota</taxon>
        <taxon>Viridiplantae</taxon>
        <taxon>Streptophyta</taxon>
        <taxon>Embryophyta</taxon>
        <taxon>Tracheophyta</taxon>
        <taxon>Spermatophyta</taxon>
        <taxon>Magnoliopsida</taxon>
        <taxon>Liliopsida</taxon>
        <taxon>Asparagales</taxon>
        <taxon>Orchidaceae</taxon>
        <taxon>Apostasioideae</taxon>
        <taxon>Apostasia</taxon>
    </lineage>
</organism>
<accession>A0A2I0B3U3</accession>
<evidence type="ECO:0000256" key="1">
    <source>
        <dbReference type="ARBA" id="ARBA00010617"/>
    </source>
</evidence>
<keyword evidence="5" id="KW-0503">Monooxygenase</keyword>
<dbReference type="OrthoDB" id="781802at2759"/>
<dbReference type="AlphaFoldDB" id="A0A2I0B3U3"/>
<name>A0A2I0B3U3_9ASPA</name>
<dbReference type="InterPro" id="IPR002401">
    <property type="entry name" value="Cyt_P450_E_grp-I"/>
</dbReference>
<proteinExistence type="inferred from homology"/>
<dbReference type="GO" id="GO:0004497">
    <property type="term" value="F:monooxygenase activity"/>
    <property type="evidence" value="ECO:0007669"/>
    <property type="project" value="UniProtKB-KW"/>
</dbReference>
<evidence type="ECO:0000256" key="5">
    <source>
        <dbReference type="RuleBase" id="RU000461"/>
    </source>
</evidence>
<dbReference type="InterPro" id="IPR017972">
    <property type="entry name" value="Cyt_P450_CS"/>
</dbReference>
<comment type="similarity">
    <text evidence="1 5">Belongs to the cytochrome P450 family.</text>
</comment>
<reference evidence="8 9" key="1">
    <citation type="journal article" date="2017" name="Nature">
        <title>The Apostasia genome and the evolution of orchids.</title>
        <authorList>
            <person name="Zhang G.Q."/>
            <person name="Liu K.W."/>
            <person name="Li Z."/>
            <person name="Lohaus R."/>
            <person name="Hsiao Y.Y."/>
            <person name="Niu S.C."/>
            <person name="Wang J.Y."/>
            <person name="Lin Y.C."/>
            <person name="Xu Q."/>
            <person name="Chen L.J."/>
            <person name="Yoshida K."/>
            <person name="Fujiwara S."/>
            <person name="Wang Z.W."/>
            <person name="Zhang Y.Q."/>
            <person name="Mitsuda N."/>
            <person name="Wang M."/>
            <person name="Liu G.H."/>
            <person name="Pecoraro L."/>
            <person name="Huang H.X."/>
            <person name="Xiao X.J."/>
            <person name="Lin M."/>
            <person name="Wu X.Y."/>
            <person name="Wu W.L."/>
            <person name="Chen Y.Y."/>
            <person name="Chang S.B."/>
            <person name="Sakamoto S."/>
            <person name="Ohme-Takagi M."/>
            <person name="Yagi M."/>
            <person name="Zeng S.J."/>
            <person name="Shen C.Y."/>
            <person name="Yeh C.M."/>
            <person name="Luo Y.B."/>
            <person name="Tsai W.C."/>
            <person name="Van de Peer Y."/>
            <person name="Liu Z.J."/>
        </authorList>
    </citation>
    <scope>NUCLEOTIDE SEQUENCE [LARGE SCALE GENOMIC DNA]</scope>
    <source>
        <strain evidence="9">cv. Shenzhen</strain>
        <tissue evidence="8">Stem</tissue>
    </source>
</reference>
<dbReference type="Proteomes" id="UP000236161">
    <property type="component" value="Unassembled WGS sequence"/>
</dbReference>
<dbReference type="FunFam" id="1.10.630.10:FF:000011">
    <property type="entry name" value="Cytochrome P450 83B1"/>
    <property type="match status" value="1"/>
</dbReference>
<dbReference type="STRING" id="1088818.A0A2I0B3U3"/>
<keyword evidence="3 4" id="KW-0408">Iron</keyword>
<dbReference type="PANTHER" id="PTHR47955">
    <property type="entry name" value="CYTOCHROME P450 FAMILY 71 PROTEIN"/>
    <property type="match status" value="1"/>
</dbReference>
<evidence type="ECO:0000256" key="6">
    <source>
        <dbReference type="SAM" id="MobiDB-lite"/>
    </source>
</evidence>
<dbReference type="PROSITE" id="PS00086">
    <property type="entry name" value="CYTOCHROME_P450"/>
    <property type="match status" value="1"/>
</dbReference>
<keyword evidence="5" id="KW-0560">Oxidoreductase</keyword>
<dbReference type="PRINTS" id="PR00385">
    <property type="entry name" value="P450"/>
</dbReference>